<keyword evidence="2" id="KW-1185">Reference proteome</keyword>
<name>A0ABZ0IRW9_9BACT</name>
<evidence type="ECO:0000313" key="1">
    <source>
        <dbReference type="EMBL" id="WOK07770.1"/>
    </source>
</evidence>
<sequence length="45" mass="5072">MEVSVKIVAYLLAKCYNSNVPDQRNSGLGFSCTTTFYIFSITNFK</sequence>
<organism evidence="1 2">
    <name type="scientific">Imperialibacter roseus</name>
    <dbReference type="NCBI Taxonomy" id="1324217"/>
    <lineage>
        <taxon>Bacteria</taxon>
        <taxon>Pseudomonadati</taxon>
        <taxon>Bacteroidota</taxon>
        <taxon>Cytophagia</taxon>
        <taxon>Cytophagales</taxon>
        <taxon>Flammeovirgaceae</taxon>
        <taxon>Imperialibacter</taxon>
    </lineage>
</organism>
<evidence type="ECO:0000313" key="2">
    <source>
        <dbReference type="Proteomes" id="UP001302349"/>
    </source>
</evidence>
<reference evidence="1 2" key="1">
    <citation type="journal article" date="2023" name="Microbiol. Resour. Announc.">
        <title>Complete Genome Sequence of Imperialibacter roseus strain P4T.</title>
        <authorList>
            <person name="Tizabi D.R."/>
            <person name="Bachvaroff T."/>
            <person name="Hill R.T."/>
        </authorList>
    </citation>
    <scope>NUCLEOTIDE SEQUENCE [LARGE SCALE GENOMIC DNA]</scope>
    <source>
        <strain evidence="1 2">P4T</strain>
    </source>
</reference>
<accession>A0ABZ0IRW9</accession>
<dbReference type="EMBL" id="CP136051">
    <property type="protein sequence ID" value="WOK07770.1"/>
    <property type="molecule type" value="Genomic_DNA"/>
</dbReference>
<protein>
    <submittedName>
        <fullName evidence="1">Uncharacterized protein</fullName>
    </submittedName>
</protein>
<dbReference type="RefSeq" id="WP_317490426.1">
    <property type="nucleotide sequence ID" value="NZ_CP136051.1"/>
</dbReference>
<gene>
    <name evidence="1" type="ORF">RT717_03915</name>
</gene>
<dbReference type="Proteomes" id="UP001302349">
    <property type="component" value="Chromosome"/>
</dbReference>
<proteinExistence type="predicted"/>